<keyword evidence="4 12" id="KW-0963">Cytoplasm</keyword>
<keyword evidence="10 12" id="KW-0234">DNA repair</keyword>
<keyword evidence="8 12" id="KW-0067">ATP-binding</keyword>
<evidence type="ECO:0000256" key="1">
    <source>
        <dbReference type="ARBA" id="ARBA00004496"/>
    </source>
</evidence>
<dbReference type="RefSeq" id="WP_092641627.1">
    <property type="nucleotide sequence ID" value="NZ_FNID01000028.1"/>
</dbReference>
<evidence type="ECO:0000256" key="6">
    <source>
        <dbReference type="ARBA" id="ARBA00022741"/>
    </source>
</evidence>
<dbReference type="InterPro" id="IPR042174">
    <property type="entry name" value="RecF_2"/>
</dbReference>
<dbReference type="GO" id="GO:0000731">
    <property type="term" value="P:DNA synthesis involved in DNA repair"/>
    <property type="evidence" value="ECO:0007669"/>
    <property type="project" value="TreeGrafter"/>
</dbReference>
<name>A0A1H0DDH7_9FIRM</name>
<dbReference type="SUPFAM" id="SSF52540">
    <property type="entry name" value="P-loop containing nucleoside triphosphate hydrolases"/>
    <property type="match status" value="1"/>
</dbReference>
<evidence type="ECO:0000256" key="5">
    <source>
        <dbReference type="ARBA" id="ARBA00022705"/>
    </source>
</evidence>
<organism evidence="15 16">
    <name type="scientific">Acetanaerobacterium elongatum</name>
    <dbReference type="NCBI Taxonomy" id="258515"/>
    <lineage>
        <taxon>Bacteria</taxon>
        <taxon>Bacillati</taxon>
        <taxon>Bacillota</taxon>
        <taxon>Clostridia</taxon>
        <taxon>Eubacteriales</taxon>
        <taxon>Oscillospiraceae</taxon>
        <taxon>Acetanaerobacterium</taxon>
    </lineage>
</organism>
<evidence type="ECO:0000256" key="13">
    <source>
        <dbReference type="RuleBase" id="RU000578"/>
    </source>
</evidence>
<sequence length="367" mass="40443">MIVNKVKLTNFRNISEMSFSPAANVNIICGDNAQGKTNLIEALWLFTGAKSFRGAKENEFIRMGSPFAALSLEFTGEERGQTAGLKFYEQKKKEVLLNGAQKESSAALAGRFCAVVFAPTHLGIVAEGPAERRRFLDLAIGQIRPMYIKLLGDYQKALAQRNSLLKDIPYHSELQDTVELWDDRLAQLGASVMQLRLRYLKKLGEEAKAIYAGLAGEDEPFTLVYQPSVAAQAEVPSKQELYEAILKALRESLGEDIRAGYTTRGVHRDDFEVTVGGLSAKAYGSQGQKRSAVLSLKLGESNILKDSLGENPVILLDDVMSELDAKRQEYILNHVKDKQVFITCCDSNVCSALKDGAVFQIEAGRIV</sequence>
<dbReference type="GO" id="GO:0009432">
    <property type="term" value="P:SOS response"/>
    <property type="evidence" value="ECO:0007669"/>
    <property type="project" value="UniProtKB-UniRule"/>
</dbReference>
<feature type="domain" description="RecF/RecN/SMC N-terminal" evidence="14">
    <location>
        <begin position="3"/>
        <end position="352"/>
    </location>
</feature>
<dbReference type="AlphaFoldDB" id="A0A1H0DDH7"/>
<dbReference type="STRING" id="258515.SAMN05192585_1283"/>
<dbReference type="PANTHER" id="PTHR32182:SF0">
    <property type="entry name" value="DNA REPLICATION AND REPAIR PROTEIN RECF"/>
    <property type="match status" value="1"/>
</dbReference>
<keyword evidence="16" id="KW-1185">Reference proteome</keyword>
<keyword evidence="6 12" id="KW-0547">Nucleotide-binding</keyword>
<evidence type="ECO:0000256" key="12">
    <source>
        <dbReference type="HAMAP-Rule" id="MF_00365"/>
    </source>
</evidence>
<evidence type="ECO:0000256" key="3">
    <source>
        <dbReference type="ARBA" id="ARBA00020170"/>
    </source>
</evidence>
<dbReference type="NCBIfam" id="TIGR00611">
    <property type="entry name" value="recf"/>
    <property type="match status" value="1"/>
</dbReference>
<comment type="similarity">
    <text evidence="2 12 13">Belongs to the RecF family.</text>
</comment>
<evidence type="ECO:0000256" key="2">
    <source>
        <dbReference type="ARBA" id="ARBA00008016"/>
    </source>
</evidence>
<comment type="subcellular location">
    <subcellularLocation>
        <location evidence="1 12 13">Cytoplasm</location>
    </subcellularLocation>
</comment>
<evidence type="ECO:0000259" key="14">
    <source>
        <dbReference type="Pfam" id="PF02463"/>
    </source>
</evidence>
<keyword evidence="11 12" id="KW-0742">SOS response</keyword>
<dbReference type="Gene3D" id="1.20.1050.90">
    <property type="entry name" value="RecF/RecN/SMC, N-terminal domain"/>
    <property type="match status" value="1"/>
</dbReference>
<proteinExistence type="inferred from homology"/>
<protein>
    <recommendedName>
        <fullName evidence="3 12">DNA replication and repair protein RecF</fullName>
    </recommendedName>
</protein>
<dbReference type="OrthoDB" id="9803889at2"/>
<reference evidence="15 16" key="1">
    <citation type="submission" date="2016-10" db="EMBL/GenBank/DDBJ databases">
        <authorList>
            <person name="de Groot N.N."/>
        </authorList>
    </citation>
    <scope>NUCLEOTIDE SEQUENCE [LARGE SCALE GENOMIC DNA]</scope>
    <source>
        <strain evidence="15 16">CGMCC 1.5012</strain>
    </source>
</reference>
<dbReference type="GO" id="GO:0006302">
    <property type="term" value="P:double-strand break repair"/>
    <property type="evidence" value="ECO:0007669"/>
    <property type="project" value="TreeGrafter"/>
</dbReference>
<evidence type="ECO:0000256" key="11">
    <source>
        <dbReference type="ARBA" id="ARBA00023236"/>
    </source>
</evidence>
<feature type="binding site" evidence="12">
    <location>
        <begin position="30"/>
        <end position="37"/>
    </location>
    <ligand>
        <name>ATP</name>
        <dbReference type="ChEBI" id="CHEBI:30616"/>
    </ligand>
</feature>
<dbReference type="Gene3D" id="3.40.50.300">
    <property type="entry name" value="P-loop containing nucleotide triphosphate hydrolases"/>
    <property type="match status" value="1"/>
</dbReference>
<keyword evidence="5 12" id="KW-0235">DNA replication</keyword>
<keyword evidence="9 12" id="KW-0238">DNA-binding</keyword>
<dbReference type="GO" id="GO:0005524">
    <property type="term" value="F:ATP binding"/>
    <property type="evidence" value="ECO:0007669"/>
    <property type="project" value="UniProtKB-UniRule"/>
</dbReference>
<dbReference type="InterPro" id="IPR018078">
    <property type="entry name" value="DNA-binding_RecF_CS"/>
</dbReference>
<dbReference type="GO" id="GO:0003697">
    <property type="term" value="F:single-stranded DNA binding"/>
    <property type="evidence" value="ECO:0007669"/>
    <property type="project" value="UniProtKB-UniRule"/>
</dbReference>
<dbReference type="GO" id="GO:0006260">
    <property type="term" value="P:DNA replication"/>
    <property type="evidence" value="ECO:0007669"/>
    <property type="project" value="UniProtKB-UniRule"/>
</dbReference>
<dbReference type="Pfam" id="PF02463">
    <property type="entry name" value="SMC_N"/>
    <property type="match status" value="1"/>
</dbReference>
<dbReference type="InterPro" id="IPR027417">
    <property type="entry name" value="P-loop_NTPase"/>
</dbReference>
<gene>
    <name evidence="12" type="primary">recF</name>
    <name evidence="15" type="ORF">SAMN05192585_1283</name>
</gene>
<keyword evidence="7 12" id="KW-0227">DNA damage</keyword>
<evidence type="ECO:0000256" key="4">
    <source>
        <dbReference type="ARBA" id="ARBA00022490"/>
    </source>
</evidence>
<evidence type="ECO:0000313" key="16">
    <source>
        <dbReference type="Proteomes" id="UP000199182"/>
    </source>
</evidence>
<dbReference type="PANTHER" id="PTHR32182">
    <property type="entry name" value="DNA REPLICATION AND REPAIR PROTEIN RECF"/>
    <property type="match status" value="1"/>
</dbReference>
<dbReference type="PROSITE" id="PS00617">
    <property type="entry name" value="RECF_1"/>
    <property type="match status" value="1"/>
</dbReference>
<evidence type="ECO:0000256" key="7">
    <source>
        <dbReference type="ARBA" id="ARBA00022763"/>
    </source>
</evidence>
<evidence type="ECO:0000256" key="9">
    <source>
        <dbReference type="ARBA" id="ARBA00023125"/>
    </source>
</evidence>
<evidence type="ECO:0000256" key="10">
    <source>
        <dbReference type="ARBA" id="ARBA00023204"/>
    </source>
</evidence>
<dbReference type="PROSITE" id="PS00618">
    <property type="entry name" value="RECF_2"/>
    <property type="match status" value="1"/>
</dbReference>
<dbReference type="GO" id="GO:0005737">
    <property type="term" value="C:cytoplasm"/>
    <property type="evidence" value="ECO:0007669"/>
    <property type="project" value="UniProtKB-SubCell"/>
</dbReference>
<evidence type="ECO:0000256" key="8">
    <source>
        <dbReference type="ARBA" id="ARBA00022840"/>
    </source>
</evidence>
<evidence type="ECO:0000313" key="15">
    <source>
        <dbReference type="EMBL" id="SDN68056.1"/>
    </source>
</evidence>
<dbReference type="HAMAP" id="MF_00365">
    <property type="entry name" value="RecF"/>
    <property type="match status" value="1"/>
</dbReference>
<dbReference type="InterPro" id="IPR001238">
    <property type="entry name" value="DNA-binding_RecF"/>
</dbReference>
<accession>A0A1H0DDH7</accession>
<dbReference type="EMBL" id="FNID01000028">
    <property type="protein sequence ID" value="SDN68056.1"/>
    <property type="molecule type" value="Genomic_DNA"/>
</dbReference>
<dbReference type="InterPro" id="IPR003395">
    <property type="entry name" value="RecF/RecN/SMC_N"/>
</dbReference>
<comment type="function">
    <text evidence="12 13">The RecF protein is involved in DNA metabolism; it is required for DNA replication and normal SOS inducibility. RecF binds preferentially to single-stranded, linear DNA. It also seems to bind ATP.</text>
</comment>
<dbReference type="Proteomes" id="UP000199182">
    <property type="component" value="Unassembled WGS sequence"/>
</dbReference>